<evidence type="ECO:0000256" key="2">
    <source>
        <dbReference type="SAM" id="SignalP"/>
    </source>
</evidence>
<gene>
    <name evidence="3" type="ORF">AK812_SmicGene27924</name>
</gene>
<keyword evidence="4" id="KW-1185">Reference proteome</keyword>
<organism evidence="3 4">
    <name type="scientific">Symbiodinium microadriaticum</name>
    <name type="common">Dinoflagellate</name>
    <name type="synonym">Zooxanthella microadriatica</name>
    <dbReference type="NCBI Taxonomy" id="2951"/>
    <lineage>
        <taxon>Eukaryota</taxon>
        <taxon>Sar</taxon>
        <taxon>Alveolata</taxon>
        <taxon>Dinophyceae</taxon>
        <taxon>Suessiales</taxon>
        <taxon>Symbiodiniaceae</taxon>
        <taxon>Symbiodinium</taxon>
    </lineage>
</organism>
<dbReference type="EMBL" id="LSRX01000708">
    <property type="protein sequence ID" value="OLP90483.1"/>
    <property type="molecule type" value="Genomic_DNA"/>
</dbReference>
<dbReference type="Proteomes" id="UP000186817">
    <property type="component" value="Unassembled WGS sequence"/>
</dbReference>
<keyword evidence="1" id="KW-0812">Transmembrane</keyword>
<evidence type="ECO:0000256" key="1">
    <source>
        <dbReference type="SAM" id="Phobius"/>
    </source>
</evidence>
<sequence>MGHCLVSPFRFIAFACLWPSLQAFRPQTDSALQLAVQNAEACGGRRCAGSNSAFGEFILRAPPSYTLPVGARHFVVGDACEDENLDAAPSVDVVEWLDPVDPVNNSTIHVFLEPLQAERLHSASPAICVRSVQTGASCVCHLQPPAAGLLDGMLSLVVLVLLLLALCVIHALYQMKQGRLAETQASEADSMDAVIIPDPATVQELQAAVQDGSSSLYMSLGKKKMNQTLTSSLEGG</sequence>
<protein>
    <submittedName>
        <fullName evidence="3">Uncharacterized protein</fullName>
    </submittedName>
</protein>
<proteinExistence type="predicted"/>
<keyword evidence="2" id="KW-0732">Signal</keyword>
<evidence type="ECO:0000313" key="3">
    <source>
        <dbReference type="EMBL" id="OLP90483.1"/>
    </source>
</evidence>
<comment type="caution">
    <text evidence="3">The sequence shown here is derived from an EMBL/GenBank/DDBJ whole genome shotgun (WGS) entry which is preliminary data.</text>
</comment>
<feature type="chain" id="PRO_5012141453" evidence="2">
    <location>
        <begin position="24"/>
        <end position="236"/>
    </location>
</feature>
<feature type="signal peptide" evidence="2">
    <location>
        <begin position="1"/>
        <end position="23"/>
    </location>
</feature>
<keyword evidence="1" id="KW-0472">Membrane</keyword>
<evidence type="ECO:0000313" key="4">
    <source>
        <dbReference type="Proteomes" id="UP000186817"/>
    </source>
</evidence>
<feature type="transmembrane region" description="Helical" evidence="1">
    <location>
        <begin position="153"/>
        <end position="173"/>
    </location>
</feature>
<dbReference type="AlphaFoldDB" id="A0A1Q9D5M5"/>
<name>A0A1Q9D5M5_SYMMI</name>
<accession>A0A1Q9D5M5</accession>
<reference evidence="3 4" key="1">
    <citation type="submission" date="2016-02" db="EMBL/GenBank/DDBJ databases">
        <title>Genome analysis of coral dinoflagellate symbionts highlights evolutionary adaptations to a symbiotic lifestyle.</title>
        <authorList>
            <person name="Aranda M."/>
            <person name="Li Y."/>
            <person name="Liew Y.J."/>
            <person name="Baumgarten S."/>
            <person name="Simakov O."/>
            <person name="Wilson M."/>
            <person name="Piel J."/>
            <person name="Ashoor H."/>
            <person name="Bougouffa S."/>
            <person name="Bajic V.B."/>
            <person name="Ryu T."/>
            <person name="Ravasi T."/>
            <person name="Bayer T."/>
            <person name="Micklem G."/>
            <person name="Kim H."/>
            <person name="Bhak J."/>
            <person name="Lajeunesse T.C."/>
            <person name="Voolstra C.R."/>
        </authorList>
    </citation>
    <scope>NUCLEOTIDE SEQUENCE [LARGE SCALE GENOMIC DNA]</scope>
    <source>
        <strain evidence="3 4">CCMP2467</strain>
    </source>
</reference>
<dbReference type="OrthoDB" id="10298172at2759"/>
<keyword evidence="1" id="KW-1133">Transmembrane helix</keyword>